<feature type="compositionally biased region" description="Basic residues" evidence="2">
    <location>
        <begin position="190"/>
        <end position="199"/>
    </location>
</feature>
<keyword evidence="1" id="KW-0175">Coiled coil</keyword>
<feature type="coiled-coil region" evidence="1">
    <location>
        <begin position="412"/>
        <end position="453"/>
    </location>
</feature>
<protein>
    <recommendedName>
        <fullName evidence="5">Kinetochore protein fta7</fullName>
    </recommendedName>
</protein>
<proteinExistence type="predicted"/>
<feature type="region of interest" description="Disordered" evidence="2">
    <location>
        <begin position="1"/>
        <end position="294"/>
    </location>
</feature>
<dbReference type="Pfam" id="PF13094">
    <property type="entry name" value="CENP-Q"/>
    <property type="match status" value="1"/>
</dbReference>
<feature type="compositionally biased region" description="Acidic residues" evidence="2">
    <location>
        <begin position="154"/>
        <end position="164"/>
    </location>
</feature>
<dbReference type="InterPro" id="IPR017956">
    <property type="entry name" value="AT_hook_DNA-bd_motif"/>
</dbReference>
<evidence type="ECO:0000256" key="1">
    <source>
        <dbReference type="SAM" id="Coils"/>
    </source>
</evidence>
<dbReference type="Proteomes" id="UP001498476">
    <property type="component" value="Unassembled WGS sequence"/>
</dbReference>
<dbReference type="PRINTS" id="PR00929">
    <property type="entry name" value="ATHOOK"/>
</dbReference>
<dbReference type="InterPro" id="IPR025212">
    <property type="entry name" value="CAD_CENP-Q"/>
</dbReference>
<gene>
    <name evidence="3" type="ORF">QQX98_005544</name>
</gene>
<sequence>MAPDPEPPKRRRGRPANASKTAGASLSRPDDYEADVDEVRPRKRGQPKATTDGPAPQKRGTVAKEPAEPEEPAPPKRKRGRPSLEDRRKAEEAAGAEKQVQAEEEQPQETRRSRRKPPKPAQEEQQQPEEQPEPTEAAPRRKRGRAAQSGQEPQQEEEEAEEEASQPRRKRGRPSLGTLPNEDANNKGVKVTRPRKKGQRPSDANAEDAENQDENQPKKRGRRSGARNSTELKTKKAASRPSRDEEQDQEQQDEQQQPKAAPKRRGRRSHTAPLSDADSDAPPPPPKPYLHVAPQTRRIRASTIAAKWSPLSGASLPAASALLALAHQPILQRTAATRQRRQHAEAALHLVTRRVARKLARGLPFPPATGGKPAGRPFADADGGRAAQLDFESVLDGRAALERQLGPAVHAVELLRSEQQKMERELERDYETLRKLEASARAQTRERKEQMKKAHVLAPTTRPALQDNQDRSIITSSDPSGNIFKDMADPELQSLGLQLAGHVESIRGNLQQGEGIMPQLSRTRAALQGVLMRQLDQEAYEQVVLG</sequence>
<feature type="compositionally biased region" description="Basic residues" evidence="2">
    <location>
        <begin position="261"/>
        <end position="270"/>
    </location>
</feature>
<feature type="compositionally biased region" description="Basic and acidic residues" evidence="2">
    <location>
        <begin position="82"/>
        <end position="92"/>
    </location>
</feature>
<organism evidence="3 4">
    <name type="scientific">Neonectria punicea</name>
    <dbReference type="NCBI Taxonomy" id="979145"/>
    <lineage>
        <taxon>Eukaryota</taxon>
        <taxon>Fungi</taxon>
        <taxon>Dikarya</taxon>
        <taxon>Ascomycota</taxon>
        <taxon>Pezizomycotina</taxon>
        <taxon>Sordariomycetes</taxon>
        <taxon>Hypocreomycetidae</taxon>
        <taxon>Hypocreales</taxon>
        <taxon>Nectriaceae</taxon>
        <taxon>Neonectria</taxon>
    </lineage>
</organism>
<evidence type="ECO:0000313" key="3">
    <source>
        <dbReference type="EMBL" id="KAK7415971.1"/>
    </source>
</evidence>
<evidence type="ECO:0000313" key="4">
    <source>
        <dbReference type="Proteomes" id="UP001498476"/>
    </source>
</evidence>
<accession>A0ABR1H4H4</accession>
<dbReference type="EMBL" id="JAZAVJ010000075">
    <property type="protein sequence ID" value="KAK7415971.1"/>
    <property type="molecule type" value="Genomic_DNA"/>
</dbReference>
<evidence type="ECO:0008006" key="5">
    <source>
        <dbReference type="Google" id="ProtNLM"/>
    </source>
</evidence>
<keyword evidence="4" id="KW-1185">Reference proteome</keyword>
<evidence type="ECO:0000256" key="2">
    <source>
        <dbReference type="SAM" id="MobiDB-lite"/>
    </source>
</evidence>
<comment type="caution">
    <text evidence="3">The sequence shown here is derived from an EMBL/GenBank/DDBJ whole genome shotgun (WGS) entry which is preliminary data.</text>
</comment>
<name>A0ABR1H4H4_9HYPO</name>
<reference evidence="3 4" key="1">
    <citation type="journal article" date="2025" name="Microbiol. Resour. Announc.">
        <title>Draft genome sequences for Neonectria magnoliae and Neonectria punicea, canker pathogens of Liriodendron tulipifera and Acer saccharum in West Virginia.</title>
        <authorList>
            <person name="Petronek H.M."/>
            <person name="Kasson M.T."/>
            <person name="Metheny A.M."/>
            <person name="Stauder C.M."/>
            <person name="Lovett B."/>
            <person name="Lynch S.C."/>
            <person name="Garnas J.R."/>
            <person name="Kasson L.R."/>
            <person name="Stajich J.E."/>
        </authorList>
    </citation>
    <scope>NUCLEOTIDE SEQUENCE [LARGE SCALE GENOMIC DNA]</scope>
    <source>
        <strain evidence="3 4">NRRL 64653</strain>
    </source>
</reference>